<evidence type="ECO:0000256" key="10">
    <source>
        <dbReference type="ARBA" id="ARBA00056270"/>
    </source>
</evidence>
<evidence type="ECO:0000256" key="4">
    <source>
        <dbReference type="ARBA" id="ARBA00022603"/>
    </source>
</evidence>
<name>A0A6A4WV30_AMPAM</name>
<comment type="catalytic activity">
    <reaction evidence="9">
        <text>guanosine(10) in tRNA + S-adenosyl-L-methionine = N(2)-methylguanosine(10) in tRNA + S-adenosyl-L-homocysteine + H(+)</text>
        <dbReference type="Rhea" id="RHEA:43128"/>
        <dbReference type="Rhea" id="RHEA-COMP:10355"/>
        <dbReference type="Rhea" id="RHEA-COMP:10357"/>
        <dbReference type="ChEBI" id="CHEBI:15378"/>
        <dbReference type="ChEBI" id="CHEBI:57856"/>
        <dbReference type="ChEBI" id="CHEBI:59789"/>
        <dbReference type="ChEBI" id="CHEBI:74269"/>
        <dbReference type="ChEBI" id="CHEBI:74481"/>
        <dbReference type="EC" id="2.1.1.214"/>
    </reaction>
    <physiologicalReaction direction="left-to-right" evidence="9">
        <dbReference type="Rhea" id="RHEA:43129"/>
    </physiologicalReaction>
</comment>
<dbReference type="Gene3D" id="3.40.50.150">
    <property type="entry name" value="Vaccinia Virus protein VP39"/>
    <property type="match status" value="1"/>
</dbReference>
<dbReference type="GO" id="GO:0000049">
    <property type="term" value="F:tRNA binding"/>
    <property type="evidence" value="ECO:0007669"/>
    <property type="project" value="UniProtKB-UniRule"/>
</dbReference>
<dbReference type="GO" id="GO:0043527">
    <property type="term" value="C:tRNA methyltransferase complex"/>
    <property type="evidence" value="ECO:0007669"/>
    <property type="project" value="UniProtKB-ARBA"/>
</dbReference>
<dbReference type="Pfam" id="PF25904">
    <property type="entry name" value="Tmrp11_N"/>
    <property type="match status" value="1"/>
</dbReference>
<dbReference type="PANTHER" id="PTHR13370">
    <property type="entry name" value="RNA METHYLASE-RELATED"/>
    <property type="match status" value="1"/>
</dbReference>
<reference evidence="18 19" key="1">
    <citation type="submission" date="2019-07" db="EMBL/GenBank/DDBJ databases">
        <title>Draft genome assembly of a fouling barnacle, Amphibalanus amphitrite (Darwin, 1854): The first reference genome for Thecostraca.</title>
        <authorList>
            <person name="Kim W."/>
        </authorList>
    </citation>
    <scope>NUCLEOTIDE SEQUENCE [LARGE SCALE GENOMIC DNA]</scope>
    <source>
        <strain evidence="18">SNU_AA5</strain>
        <tissue evidence="18">Soma without cirri and trophi</tissue>
    </source>
</reference>
<dbReference type="OrthoDB" id="296065at2759"/>
<evidence type="ECO:0000256" key="3">
    <source>
        <dbReference type="ARBA" id="ARBA00022555"/>
    </source>
</evidence>
<dbReference type="GO" id="GO:0160102">
    <property type="term" value="F:tRNA (guanine(10)-N2)-methyltransferase activity"/>
    <property type="evidence" value="ECO:0007669"/>
    <property type="project" value="UniProtKB-EC"/>
</dbReference>
<proteinExistence type="inferred from homology"/>
<keyword evidence="19" id="KW-1185">Reference proteome</keyword>
<evidence type="ECO:0000256" key="5">
    <source>
        <dbReference type="ARBA" id="ARBA00022679"/>
    </source>
</evidence>
<evidence type="ECO:0000313" key="19">
    <source>
        <dbReference type="Proteomes" id="UP000440578"/>
    </source>
</evidence>
<dbReference type="GO" id="GO:0032259">
    <property type="term" value="P:methylation"/>
    <property type="evidence" value="ECO:0007669"/>
    <property type="project" value="UniProtKB-UniRule"/>
</dbReference>
<comment type="subunit">
    <text evidence="11">Part of the heterodimeric TRMT11-TRM112 methyltransferase complex; this complex forms an active tRNA methyltransferase, where TRMT112 acts as an activator of the catalytic subunit TRMT11.</text>
</comment>
<dbReference type="EMBL" id="VIIS01000565">
    <property type="protein sequence ID" value="KAF0307510.1"/>
    <property type="molecule type" value="Genomic_DNA"/>
</dbReference>
<keyword evidence="4 15" id="KW-0489">Methyltransferase</keyword>
<comment type="similarity">
    <text evidence="15">Belongs to the class I-like SAM-binding methyltransferase superfamily. TRM11 methyltransferase family.</text>
</comment>
<dbReference type="PIRSF" id="PIRSF017259">
    <property type="entry name" value="tRNA_mtfrase_TRM11"/>
    <property type="match status" value="1"/>
</dbReference>
<keyword evidence="3 15" id="KW-0820">tRNA-binding</keyword>
<comment type="caution">
    <text evidence="18">The sequence shown here is derived from an EMBL/GenBank/DDBJ whole genome shotgun (WGS) entry which is preliminary data.</text>
</comment>
<sequence length="467" mass="52137">MAPVSSYLLWFSNELTEFREPELRSVLSLLDVRCRWTPQPGQEPFLVVEFDSEVDACAVARRTVAVKACVELWAAADTEDELHRQLRRRLEDHPETVLPHLSANTYRVNVDAFSKNLTYEDKLARIEAITDVLPLTGAVRLRDSELCLQLIEHYGPDSNQAPLRPLRLYFGRWLCDGPRATITQHSLKRRAYIGNTSMDPELALIMANMGRVGPGRLVLDPFVGTGSLLVAAAHFGGYVLGADIDSATVHARTRPSRVQERGRRRGEHESIAANLRQYGLHSRLVDVLVADAARPDVWRRGVTLDAIVTDPPYGIREVSQAGYCAGALFADLLQLAAERLTLGGRLVFWLPVARAEYAADQLPRHDCLRLVANSEQPLTSRASRRLITMEKWRELTEAERGRPGATVHPSMNLFQERYYSPRPVVPPGRAATGAGDNETERTLAPTGCVVEPEQLHKCNGTVEKCER</sequence>
<accession>A0A6A4WV30</accession>
<dbReference type="GO" id="GO:0005737">
    <property type="term" value="C:cytoplasm"/>
    <property type="evidence" value="ECO:0007669"/>
    <property type="project" value="UniProtKB-SubCell"/>
</dbReference>
<gene>
    <name evidence="18" type="primary">trmt11</name>
    <name evidence="18" type="ORF">FJT64_021155</name>
</gene>
<dbReference type="SUPFAM" id="SSF53335">
    <property type="entry name" value="S-adenosyl-L-methionine-dependent methyltransferases"/>
    <property type="match status" value="1"/>
</dbReference>
<keyword evidence="7 15" id="KW-0819">tRNA processing</keyword>
<evidence type="ECO:0000256" key="14">
    <source>
        <dbReference type="ARBA" id="ARBA00075308"/>
    </source>
</evidence>
<feature type="domain" description="Ribosomal RNA large subunit methyltransferase K/L-like methyltransferase" evidence="16">
    <location>
        <begin position="189"/>
        <end position="350"/>
    </location>
</feature>
<evidence type="ECO:0000256" key="2">
    <source>
        <dbReference type="ARBA" id="ARBA00022490"/>
    </source>
</evidence>
<dbReference type="Proteomes" id="UP000440578">
    <property type="component" value="Unassembled WGS sequence"/>
</dbReference>
<dbReference type="InterPro" id="IPR000241">
    <property type="entry name" value="RlmKL-like_Mtase"/>
</dbReference>
<evidence type="ECO:0000256" key="12">
    <source>
        <dbReference type="ARBA" id="ARBA00066937"/>
    </source>
</evidence>
<keyword evidence="2" id="KW-0963">Cytoplasm</keyword>
<dbReference type="AlphaFoldDB" id="A0A6A4WV30"/>
<dbReference type="PROSITE" id="PS51627">
    <property type="entry name" value="SAM_MT_TRM11"/>
    <property type="match status" value="1"/>
</dbReference>
<evidence type="ECO:0000256" key="6">
    <source>
        <dbReference type="ARBA" id="ARBA00022691"/>
    </source>
</evidence>
<dbReference type="CDD" id="cd02440">
    <property type="entry name" value="AdoMet_MTases"/>
    <property type="match status" value="1"/>
</dbReference>
<keyword evidence="8 15" id="KW-0694">RNA-binding</keyword>
<evidence type="ECO:0000256" key="8">
    <source>
        <dbReference type="ARBA" id="ARBA00022884"/>
    </source>
</evidence>
<feature type="domain" description="tRNA (guanine(10)-N(2))-methyltransferase TRMT11 N-terminal" evidence="17">
    <location>
        <begin position="6"/>
        <end position="178"/>
    </location>
</feature>
<comment type="function">
    <text evidence="10">Catalytic subunit of the TRMT11-TRM112 methyltransferase complex, that specifically mediates the S-adenosyl-L-methionine-dependent N(2)-methylation of guanosine nucleotide at position 10 (m2G10) in tRNAs. This is one of the major tRNA (guanine-N(2))-methyltransferases.</text>
</comment>
<organism evidence="18 19">
    <name type="scientific">Amphibalanus amphitrite</name>
    <name type="common">Striped barnacle</name>
    <name type="synonym">Balanus amphitrite</name>
    <dbReference type="NCBI Taxonomy" id="1232801"/>
    <lineage>
        <taxon>Eukaryota</taxon>
        <taxon>Metazoa</taxon>
        <taxon>Ecdysozoa</taxon>
        <taxon>Arthropoda</taxon>
        <taxon>Crustacea</taxon>
        <taxon>Multicrustacea</taxon>
        <taxon>Cirripedia</taxon>
        <taxon>Thoracica</taxon>
        <taxon>Thoracicalcarea</taxon>
        <taxon>Balanomorpha</taxon>
        <taxon>Balanoidea</taxon>
        <taxon>Balanidae</taxon>
        <taxon>Amphibalaninae</taxon>
        <taxon>Amphibalanus</taxon>
    </lineage>
</organism>
<dbReference type="InterPro" id="IPR029063">
    <property type="entry name" value="SAM-dependent_MTases_sf"/>
</dbReference>
<evidence type="ECO:0000256" key="1">
    <source>
        <dbReference type="ARBA" id="ARBA00004496"/>
    </source>
</evidence>
<dbReference type="EC" id="2.1.1.214" evidence="12"/>
<comment type="subcellular location">
    <subcellularLocation>
        <location evidence="1">Cytoplasm</location>
    </subcellularLocation>
</comment>
<evidence type="ECO:0000259" key="16">
    <source>
        <dbReference type="Pfam" id="PF01170"/>
    </source>
</evidence>
<dbReference type="PRINTS" id="PR00507">
    <property type="entry name" value="N12N6MTFRASE"/>
</dbReference>
<protein>
    <recommendedName>
        <fullName evidence="13">tRNA (guanine(10)-N(2))-methyltransferase TRMT11</fullName>
        <ecNumber evidence="12">2.1.1.214</ecNumber>
    </recommendedName>
    <alternativeName>
        <fullName evidence="14">tRNA methyltransferase 11 homolog</fullName>
    </alternativeName>
</protein>
<evidence type="ECO:0000256" key="13">
    <source>
        <dbReference type="ARBA" id="ARBA00067484"/>
    </source>
</evidence>
<evidence type="ECO:0000313" key="18">
    <source>
        <dbReference type="EMBL" id="KAF0307510.1"/>
    </source>
</evidence>
<evidence type="ECO:0000256" key="15">
    <source>
        <dbReference type="PROSITE-ProRule" id="PRU00959"/>
    </source>
</evidence>
<evidence type="ECO:0000256" key="9">
    <source>
        <dbReference type="ARBA" id="ARBA00050985"/>
    </source>
</evidence>
<evidence type="ECO:0000256" key="11">
    <source>
        <dbReference type="ARBA" id="ARBA00065434"/>
    </source>
</evidence>
<dbReference type="InterPro" id="IPR016691">
    <property type="entry name" value="TRMT11"/>
</dbReference>
<keyword evidence="6 15" id="KW-0949">S-adenosyl-L-methionine</keyword>
<dbReference type="PANTHER" id="PTHR13370:SF3">
    <property type="entry name" value="TRNA (GUANINE(10)-N2)-METHYLTRANSFERASE HOMOLOG"/>
    <property type="match status" value="1"/>
</dbReference>
<evidence type="ECO:0000256" key="7">
    <source>
        <dbReference type="ARBA" id="ARBA00022694"/>
    </source>
</evidence>
<dbReference type="PROSITE" id="PS00092">
    <property type="entry name" value="N6_MTASE"/>
    <property type="match status" value="1"/>
</dbReference>
<dbReference type="InterPro" id="IPR059073">
    <property type="entry name" value="TRMT11_N"/>
</dbReference>
<dbReference type="GO" id="GO:0008033">
    <property type="term" value="P:tRNA processing"/>
    <property type="evidence" value="ECO:0007669"/>
    <property type="project" value="UniProtKB-UniRule"/>
</dbReference>
<evidence type="ECO:0000259" key="17">
    <source>
        <dbReference type="Pfam" id="PF25904"/>
    </source>
</evidence>
<dbReference type="InterPro" id="IPR002052">
    <property type="entry name" value="DNA_methylase_N6_adenine_CS"/>
</dbReference>
<keyword evidence="5 15" id="KW-0808">Transferase</keyword>
<dbReference type="Pfam" id="PF01170">
    <property type="entry name" value="UPF0020"/>
    <property type="match status" value="1"/>
</dbReference>